<feature type="binding site" evidence="11">
    <location>
        <begin position="8"/>
        <end position="11"/>
    </location>
    <ligand>
        <name>ATP</name>
        <dbReference type="ChEBI" id="CHEBI:30616"/>
    </ligand>
</feature>
<keyword evidence="9 11" id="KW-0665">Pyrimidine biosynthesis</keyword>
<keyword evidence="8 11" id="KW-0067">ATP-binding</keyword>
<dbReference type="Proteomes" id="UP000886758">
    <property type="component" value="Unassembled WGS sequence"/>
</dbReference>
<gene>
    <name evidence="11" type="primary">pyrH</name>
    <name evidence="13" type="ORF">IAD46_00230</name>
</gene>
<dbReference type="GO" id="GO:0006225">
    <property type="term" value="P:UDP biosynthetic process"/>
    <property type="evidence" value="ECO:0007669"/>
    <property type="project" value="TreeGrafter"/>
</dbReference>
<dbReference type="InterPro" id="IPR001048">
    <property type="entry name" value="Asp/Glu/Uridylate_kinase"/>
</dbReference>
<dbReference type="GO" id="GO:0033862">
    <property type="term" value="F:UMP kinase activity"/>
    <property type="evidence" value="ECO:0007669"/>
    <property type="project" value="UniProtKB-EC"/>
</dbReference>
<comment type="pathway">
    <text evidence="2 11">Pyrimidine metabolism; CTP biosynthesis via de novo pathway; UDP from UMP (UMPK route): step 1/1.</text>
</comment>
<organism evidence="13 14">
    <name type="scientific">Candidatus Pelethenecus faecipullorum</name>
    <dbReference type="NCBI Taxonomy" id="2840900"/>
    <lineage>
        <taxon>Bacteria</taxon>
        <taxon>Bacillati</taxon>
        <taxon>Mycoplasmatota</taxon>
        <taxon>Mollicutes</taxon>
        <taxon>Candidatus Pelethenecus</taxon>
    </lineage>
</organism>
<dbReference type="Gene3D" id="3.40.1160.10">
    <property type="entry name" value="Acetylglutamate kinase-like"/>
    <property type="match status" value="1"/>
</dbReference>
<evidence type="ECO:0000259" key="12">
    <source>
        <dbReference type="Pfam" id="PF00696"/>
    </source>
</evidence>
<feature type="binding site" evidence="11">
    <location>
        <position position="165"/>
    </location>
    <ligand>
        <name>ATP</name>
        <dbReference type="ChEBI" id="CHEBI:30616"/>
    </ligand>
</feature>
<evidence type="ECO:0000256" key="11">
    <source>
        <dbReference type="HAMAP-Rule" id="MF_01220"/>
    </source>
</evidence>
<comment type="catalytic activity">
    <reaction evidence="10 11">
        <text>UMP + ATP = UDP + ADP</text>
        <dbReference type="Rhea" id="RHEA:24400"/>
        <dbReference type="ChEBI" id="CHEBI:30616"/>
        <dbReference type="ChEBI" id="CHEBI:57865"/>
        <dbReference type="ChEBI" id="CHEBI:58223"/>
        <dbReference type="ChEBI" id="CHEBI:456216"/>
        <dbReference type="EC" id="2.7.4.22"/>
    </reaction>
</comment>
<evidence type="ECO:0000313" key="13">
    <source>
        <dbReference type="EMBL" id="HIT49434.1"/>
    </source>
</evidence>
<feature type="binding site" evidence="11">
    <location>
        <position position="159"/>
    </location>
    <ligand>
        <name>ATP</name>
        <dbReference type="ChEBI" id="CHEBI:30616"/>
    </ligand>
</feature>
<dbReference type="InterPro" id="IPR036393">
    <property type="entry name" value="AceGlu_kinase-like_sf"/>
</dbReference>
<comment type="function">
    <text evidence="11">Catalyzes the reversible phosphorylation of UMP to UDP.</text>
</comment>
<dbReference type="EC" id="2.7.4.22" evidence="11"/>
<feature type="binding site" evidence="11">
    <location>
        <position position="50"/>
    </location>
    <ligand>
        <name>UMP</name>
        <dbReference type="ChEBI" id="CHEBI:57865"/>
    </ligand>
</feature>
<comment type="subcellular location">
    <subcellularLocation>
        <location evidence="1 11">Cytoplasm</location>
    </subcellularLocation>
</comment>
<reference evidence="13" key="2">
    <citation type="journal article" date="2021" name="PeerJ">
        <title>Extensive microbial diversity within the chicken gut microbiome revealed by metagenomics and culture.</title>
        <authorList>
            <person name="Gilroy R."/>
            <person name="Ravi A."/>
            <person name="Getino M."/>
            <person name="Pursley I."/>
            <person name="Horton D.L."/>
            <person name="Alikhan N.F."/>
            <person name="Baker D."/>
            <person name="Gharbi K."/>
            <person name="Hall N."/>
            <person name="Watson M."/>
            <person name="Adriaenssens E.M."/>
            <person name="Foster-Nyarko E."/>
            <person name="Jarju S."/>
            <person name="Secka A."/>
            <person name="Antonio M."/>
            <person name="Oren A."/>
            <person name="Chaudhuri R.R."/>
            <person name="La Ragione R."/>
            <person name="Hildebrand F."/>
            <person name="Pallen M.J."/>
        </authorList>
    </citation>
    <scope>NUCLEOTIDE SEQUENCE</scope>
    <source>
        <strain evidence="13">ChiW17-6978</strain>
    </source>
</reference>
<keyword evidence="4 11" id="KW-0963">Cytoplasm</keyword>
<dbReference type="PIRSF" id="PIRSF005650">
    <property type="entry name" value="Uridylate_kin"/>
    <property type="match status" value="1"/>
</dbReference>
<feature type="binding site" evidence="11">
    <location>
        <position position="70"/>
    </location>
    <ligand>
        <name>UMP</name>
        <dbReference type="ChEBI" id="CHEBI:57865"/>
    </ligand>
</feature>
<evidence type="ECO:0000256" key="1">
    <source>
        <dbReference type="ARBA" id="ARBA00004496"/>
    </source>
</evidence>
<evidence type="ECO:0000256" key="3">
    <source>
        <dbReference type="ARBA" id="ARBA00007614"/>
    </source>
</evidence>
<feature type="domain" description="Aspartate/glutamate/uridylate kinase" evidence="12">
    <location>
        <begin position="4"/>
        <end position="213"/>
    </location>
</feature>
<dbReference type="GO" id="GO:0044210">
    <property type="term" value="P:'de novo' CTP biosynthetic process"/>
    <property type="evidence" value="ECO:0007669"/>
    <property type="project" value="UniProtKB-UniRule"/>
</dbReference>
<protein>
    <recommendedName>
        <fullName evidence="11">Uridylate kinase</fullName>
        <shortName evidence="11">UK</shortName>
        <ecNumber evidence="11">2.7.4.22</ecNumber>
    </recommendedName>
    <alternativeName>
        <fullName evidence="11">Uridine monophosphate kinase</fullName>
        <shortName evidence="11">UMP kinase</shortName>
        <shortName evidence="11">UMPK</shortName>
    </alternativeName>
</protein>
<feature type="binding site" evidence="11">
    <location>
        <position position="51"/>
    </location>
    <ligand>
        <name>ATP</name>
        <dbReference type="ChEBI" id="CHEBI:30616"/>
    </ligand>
</feature>
<dbReference type="PANTHER" id="PTHR42833">
    <property type="entry name" value="URIDYLATE KINASE"/>
    <property type="match status" value="1"/>
</dbReference>
<feature type="binding site" evidence="11">
    <location>
        <position position="168"/>
    </location>
    <ligand>
        <name>ATP</name>
        <dbReference type="ChEBI" id="CHEBI:30616"/>
    </ligand>
</feature>
<evidence type="ECO:0000256" key="5">
    <source>
        <dbReference type="ARBA" id="ARBA00022679"/>
    </source>
</evidence>
<evidence type="ECO:0000256" key="7">
    <source>
        <dbReference type="ARBA" id="ARBA00022777"/>
    </source>
</evidence>
<keyword evidence="6 11" id="KW-0547">Nucleotide-binding</keyword>
<evidence type="ECO:0000256" key="9">
    <source>
        <dbReference type="ARBA" id="ARBA00022975"/>
    </source>
</evidence>
<comment type="activity regulation">
    <text evidence="11">Inhibited by UTP.</text>
</comment>
<dbReference type="EMBL" id="DVLF01000009">
    <property type="protein sequence ID" value="HIT49434.1"/>
    <property type="molecule type" value="Genomic_DNA"/>
</dbReference>
<dbReference type="SUPFAM" id="SSF53633">
    <property type="entry name" value="Carbamate kinase-like"/>
    <property type="match status" value="1"/>
</dbReference>
<accession>A0A9D1GPG6</accession>
<evidence type="ECO:0000256" key="6">
    <source>
        <dbReference type="ARBA" id="ARBA00022741"/>
    </source>
</evidence>
<proteinExistence type="inferred from homology"/>
<evidence type="ECO:0000256" key="4">
    <source>
        <dbReference type="ARBA" id="ARBA00022490"/>
    </source>
</evidence>
<dbReference type="CDD" id="cd04254">
    <property type="entry name" value="AAK_UMPK-PyrH-Ec"/>
    <property type="match status" value="1"/>
</dbReference>
<dbReference type="GO" id="GO:0005737">
    <property type="term" value="C:cytoplasm"/>
    <property type="evidence" value="ECO:0007669"/>
    <property type="project" value="UniProtKB-SubCell"/>
</dbReference>
<reference evidence="13" key="1">
    <citation type="submission" date="2020-10" db="EMBL/GenBank/DDBJ databases">
        <authorList>
            <person name="Gilroy R."/>
        </authorList>
    </citation>
    <scope>NUCLEOTIDE SEQUENCE</scope>
    <source>
        <strain evidence="13">ChiW17-6978</strain>
    </source>
</reference>
<dbReference type="GO" id="GO:0005524">
    <property type="term" value="F:ATP binding"/>
    <property type="evidence" value="ECO:0007669"/>
    <property type="project" value="UniProtKB-KW"/>
</dbReference>
<comment type="similarity">
    <text evidence="3 11">Belongs to the UMP kinase family.</text>
</comment>
<dbReference type="NCBIfam" id="TIGR02075">
    <property type="entry name" value="pyrH_bact"/>
    <property type="match status" value="1"/>
</dbReference>
<keyword evidence="7 11" id="KW-0418">Kinase</keyword>
<comment type="caution">
    <text evidence="13">The sequence shown here is derived from an EMBL/GenBank/DDBJ whole genome shotgun (WGS) entry which is preliminary data.</text>
</comment>
<keyword evidence="5 11" id="KW-0808">Transferase</keyword>
<comment type="subunit">
    <text evidence="11">Homohexamer.</text>
</comment>
<dbReference type="Pfam" id="PF00696">
    <property type="entry name" value="AA_kinase"/>
    <property type="match status" value="1"/>
</dbReference>
<dbReference type="HAMAP" id="MF_01220_B">
    <property type="entry name" value="PyrH_B"/>
    <property type="match status" value="1"/>
</dbReference>
<dbReference type="PANTHER" id="PTHR42833:SF4">
    <property type="entry name" value="URIDYLATE KINASE PUMPKIN, CHLOROPLASTIC"/>
    <property type="match status" value="1"/>
</dbReference>
<feature type="binding site" evidence="11">
    <location>
        <position position="55"/>
    </location>
    <ligand>
        <name>ATP</name>
        <dbReference type="ChEBI" id="CHEBI:30616"/>
    </ligand>
</feature>
<feature type="binding site" evidence="11">
    <location>
        <begin position="131"/>
        <end position="138"/>
    </location>
    <ligand>
        <name>UMP</name>
        <dbReference type="ChEBI" id="CHEBI:57865"/>
    </ligand>
</feature>
<dbReference type="InterPro" id="IPR015963">
    <property type="entry name" value="Uridylate_kinase_bac"/>
</dbReference>
<dbReference type="InterPro" id="IPR011817">
    <property type="entry name" value="Uridylate_kinase"/>
</dbReference>
<evidence type="ECO:0000313" key="14">
    <source>
        <dbReference type="Proteomes" id="UP000886758"/>
    </source>
</evidence>
<sequence>MYRRVLLKMSGEAIKGDTSFGIDPKTVSSIAKQIKAAHDLGVQIGIVVGGGNIWRGKTASELGMDRAQADYMGMLATIMNGLAVQDALEQIGVPTRVLSALLINEVAEPYIRRRAIRHLEKGRVCIFVGGLGSPYFSTDTACVLRATEIGAEVVLMAKNQTEGIYDSDPRKNPNARLFEKITFTEILSRNLQVMDSTAASLCKDNNLDLIVFNMNTEGNIVRAVQGEKIGTFVSTK</sequence>
<comment type="caution">
    <text evidence="11">Lacks conserved residue(s) required for the propagation of feature annotation.</text>
</comment>
<name>A0A9D1GPG6_9MOLU</name>
<evidence type="ECO:0000256" key="8">
    <source>
        <dbReference type="ARBA" id="ARBA00022840"/>
    </source>
</evidence>
<evidence type="ECO:0000256" key="2">
    <source>
        <dbReference type="ARBA" id="ARBA00004791"/>
    </source>
</evidence>
<dbReference type="AlphaFoldDB" id="A0A9D1GPG6"/>
<dbReference type="FunFam" id="3.40.1160.10:FF:000001">
    <property type="entry name" value="Uridylate kinase"/>
    <property type="match status" value="1"/>
</dbReference>
<evidence type="ECO:0000256" key="10">
    <source>
        <dbReference type="ARBA" id="ARBA00047767"/>
    </source>
</evidence>